<dbReference type="GO" id="GO:0016787">
    <property type="term" value="F:hydrolase activity"/>
    <property type="evidence" value="ECO:0007669"/>
    <property type="project" value="InterPro"/>
</dbReference>
<reference evidence="2" key="1">
    <citation type="submission" date="2013-01" db="EMBL/GenBank/DDBJ databases">
        <title>Draft Genome Sequence of a Mulberry Tree, Morus notabilis C.K. Schneid.</title>
        <authorList>
            <person name="He N."/>
            <person name="Zhao S."/>
        </authorList>
    </citation>
    <scope>NUCLEOTIDE SEQUENCE</scope>
</reference>
<evidence type="ECO:0008006" key="3">
    <source>
        <dbReference type="Google" id="ProtNLM"/>
    </source>
</evidence>
<dbReference type="InterPro" id="IPR036412">
    <property type="entry name" value="HAD-like_sf"/>
</dbReference>
<dbReference type="eggNOG" id="ENOG502QS8V">
    <property type="taxonomic scope" value="Eukaryota"/>
</dbReference>
<dbReference type="PANTHER" id="PTHR42896">
    <property type="entry name" value="XYLULOSE-1,5-BISPHOSPHATE (XUBP) PHOSPHATASE"/>
    <property type="match status" value="1"/>
</dbReference>
<dbReference type="SUPFAM" id="SSF56784">
    <property type="entry name" value="HAD-like"/>
    <property type="match status" value="1"/>
</dbReference>
<accession>W9RI18</accession>
<proteinExistence type="predicted"/>
<organism evidence="1 2">
    <name type="scientific">Morus notabilis</name>
    <dbReference type="NCBI Taxonomy" id="981085"/>
    <lineage>
        <taxon>Eukaryota</taxon>
        <taxon>Viridiplantae</taxon>
        <taxon>Streptophyta</taxon>
        <taxon>Embryophyta</taxon>
        <taxon>Tracheophyta</taxon>
        <taxon>Spermatophyta</taxon>
        <taxon>Magnoliopsida</taxon>
        <taxon>eudicotyledons</taxon>
        <taxon>Gunneridae</taxon>
        <taxon>Pentapetalae</taxon>
        <taxon>rosids</taxon>
        <taxon>fabids</taxon>
        <taxon>Rosales</taxon>
        <taxon>Moraceae</taxon>
        <taxon>Moreae</taxon>
        <taxon>Morus</taxon>
    </lineage>
</organism>
<dbReference type="Proteomes" id="UP000030645">
    <property type="component" value="Unassembled WGS sequence"/>
</dbReference>
<dbReference type="PANTHER" id="PTHR42896:SF3">
    <property type="entry name" value="PROTEIN, PUTATIVE, EXPRESSED-RELATED"/>
    <property type="match status" value="1"/>
</dbReference>
<sequence length="343" mass="37621">MEFALCPNPMLTALRFSTTARTQFCSVTRNHLSFFPPFSSNFPEKISNFLGKCPHTNPPLTPLCSNYPPDYLGDDETSSQGLGVLLEFEGVLVDAYRLGNRQAFNTAFRKLGLDCASWSEPVYLDLIGWATSLPTSEKSSFVKRVLQEKETAFNEFLVSKDLPLRPGVEEYVLIPIRSGFIDDANNGGVPVVILTAYSRNADKIARSITEKLGHERVSKVKIIGNEEVEQSMYGQLVRNKEFSSGLNEELAKQANEAGKLFLHRKIIAALRAGAESACLPVYNCVLVAGSQSGVAGAERVGMPCVVLRSSLTSRAQFPSAKAKLDGFGGADLTISKLRQKRWS</sequence>
<evidence type="ECO:0000313" key="2">
    <source>
        <dbReference type="Proteomes" id="UP000030645"/>
    </source>
</evidence>
<name>W9RI18_9ROSA</name>
<protein>
    <recommendedName>
        <fullName evidence="3">Haloacid dehalogenase-like hydrolase domain-containing protein</fullName>
    </recommendedName>
</protein>
<dbReference type="InterPro" id="IPR023198">
    <property type="entry name" value="PGP-like_dom2"/>
</dbReference>
<evidence type="ECO:0000313" key="1">
    <source>
        <dbReference type="EMBL" id="EXB75125.1"/>
    </source>
</evidence>
<dbReference type="Gene3D" id="3.40.50.1000">
    <property type="entry name" value="HAD superfamily/HAD-like"/>
    <property type="match status" value="1"/>
</dbReference>
<dbReference type="InterPro" id="IPR044999">
    <property type="entry name" value="CbbY-like"/>
</dbReference>
<keyword evidence="2" id="KW-1185">Reference proteome</keyword>
<dbReference type="InterPro" id="IPR023214">
    <property type="entry name" value="HAD_sf"/>
</dbReference>
<dbReference type="EMBL" id="KE344673">
    <property type="protein sequence ID" value="EXB75125.1"/>
    <property type="molecule type" value="Genomic_DNA"/>
</dbReference>
<dbReference type="Gene3D" id="1.10.150.240">
    <property type="entry name" value="Putative phosphatase, domain 2"/>
    <property type="match status" value="1"/>
</dbReference>
<dbReference type="AlphaFoldDB" id="W9RI18"/>
<gene>
    <name evidence="1" type="ORF">L484_025899</name>
</gene>